<dbReference type="InterPro" id="IPR003675">
    <property type="entry name" value="Rce1/LyrA-like_dom"/>
</dbReference>
<feature type="transmembrane region" description="Helical" evidence="1">
    <location>
        <begin position="288"/>
        <end position="308"/>
    </location>
</feature>
<dbReference type="AlphaFoldDB" id="A0A0F9T1Q2"/>
<feature type="transmembrane region" description="Helical" evidence="1">
    <location>
        <begin position="161"/>
        <end position="180"/>
    </location>
</feature>
<feature type="transmembrane region" description="Helical" evidence="1">
    <location>
        <begin position="127"/>
        <end position="149"/>
    </location>
</feature>
<evidence type="ECO:0000313" key="3">
    <source>
        <dbReference type="EMBL" id="KKN35413.1"/>
    </source>
</evidence>
<proteinExistence type="predicted"/>
<feature type="transmembrane region" description="Helical" evidence="1">
    <location>
        <begin position="255"/>
        <end position="276"/>
    </location>
</feature>
<evidence type="ECO:0000256" key="1">
    <source>
        <dbReference type="SAM" id="Phobius"/>
    </source>
</evidence>
<reference evidence="3" key="1">
    <citation type="journal article" date="2015" name="Nature">
        <title>Complex archaea that bridge the gap between prokaryotes and eukaryotes.</title>
        <authorList>
            <person name="Spang A."/>
            <person name="Saw J.H."/>
            <person name="Jorgensen S.L."/>
            <person name="Zaremba-Niedzwiedzka K."/>
            <person name="Martijn J."/>
            <person name="Lind A.E."/>
            <person name="van Eijk R."/>
            <person name="Schleper C."/>
            <person name="Guy L."/>
            <person name="Ettema T.J."/>
        </authorList>
    </citation>
    <scope>NUCLEOTIDE SEQUENCE</scope>
</reference>
<keyword evidence="1" id="KW-0812">Transmembrane</keyword>
<dbReference type="Pfam" id="PF02517">
    <property type="entry name" value="Rce1-like"/>
    <property type="match status" value="1"/>
</dbReference>
<organism evidence="3">
    <name type="scientific">marine sediment metagenome</name>
    <dbReference type="NCBI Taxonomy" id="412755"/>
    <lineage>
        <taxon>unclassified sequences</taxon>
        <taxon>metagenomes</taxon>
        <taxon>ecological metagenomes</taxon>
    </lineage>
</organism>
<feature type="transmembrane region" description="Helical" evidence="1">
    <location>
        <begin position="337"/>
        <end position="356"/>
    </location>
</feature>
<dbReference type="EMBL" id="LAZR01002039">
    <property type="protein sequence ID" value="KKN35413.1"/>
    <property type="molecule type" value="Genomic_DNA"/>
</dbReference>
<gene>
    <name evidence="3" type="ORF">LCGC14_0783840</name>
</gene>
<sequence length="357" mass="40358">MTDDNKTKIKYCVYCGGDVGTNETYCPGCGKFIVKLKESENIKNSQIKKSVSLQKIEISRKCSGCGSIINSTVLNQCPICNTKLENISEAKKISIQKKPGLIFINKKLEPEQKFILKTDSWTLKEGFNVFSTSVYIYIITFFLIYFLVVFQDGGGSIDQNIQMFLLSQTPEILFGIYPLYYIFSKNHKFKKLGFYKDSKKILIGTALGIIGLFSLILINILFNSLISTLASFGLDFFETSADLAVQTQILRNADFIWIFLLIILIGFGAVSSEIVYRGVLHNTLKQKFDNNIYVILIVALIYSVLMLILYPNPTYFLLNFLGFVIIGIIYEVTNGNIYSTIVANVLYNILLIILIFV</sequence>
<dbReference type="GO" id="GO:0004175">
    <property type="term" value="F:endopeptidase activity"/>
    <property type="evidence" value="ECO:0007669"/>
    <property type="project" value="UniProtKB-ARBA"/>
</dbReference>
<name>A0A0F9T1Q2_9ZZZZ</name>
<feature type="transmembrane region" description="Helical" evidence="1">
    <location>
        <begin position="201"/>
        <end position="222"/>
    </location>
</feature>
<dbReference type="GO" id="GO:0080120">
    <property type="term" value="P:CAAX-box protein maturation"/>
    <property type="evidence" value="ECO:0007669"/>
    <property type="project" value="UniProtKB-ARBA"/>
</dbReference>
<protein>
    <recommendedName>
        <fullName evidence="2">CAAX prenyl protease 2/Lysostaphin resistance protein A-like domain-containing protein</fullName>
    </recommendedName>
</protein>
<evidence type="ECO:0000259" key="2">
    <source>
        <dbReference type="Pfam" id="PF02517"/>
    </source>
</evidence>
<keyword evidence="1" id="KW-1133">Transmembrane helix</keyword>
<feature type="transmembrane region" description="Helical" evidence="1">
    <location>
        <begin position="314"/>
        <end position="330"/>
    </location>
</feature>
<keyword evidence="1" id="KW-0472">Membrane</keyword>
<comment type="caution">
    <text evidence="3">The sequence shown here is derived from an EMBL/GenBank/DDBJ whole genome shotgun (WGS) entry which is preliminary data.</text>
</comment>
<accession>A0A0F9T1Q2</accession>
<feature type="domain" description="CAAX prenyl protease 2/Lysostaphin resistance protein A-like" evidence="2">
    <location>
        <begin position="257"/>
        <end position="349"/>
    </location>
</feature>